<organism evidence="1 2">
    <name type="scientific">Methylobacterium durans</name>
    <dbReference type="NCBI Taxonomy" id="2202825"/>
    <lineage>
        <taxon>Bacteria</taxon>
        <taxon>Pseudomonadati</taxon>
        <taxon>Pseudomonadota</taxon>
        <taxon>Alphaproteobacteria</taxon>
        <taxon>Hyphomicrobiales</taxon>
        <taxon>Methylobacteriaceae</taxon>
        <taxon>Methylobacterium</taxon>
    </lineage>
</organism>
<accession>A0A2U8WB29</accession>
<dbReference type="OrthoDB" id="7996876at2"/>
<keyword evidence="2" id="KW-1185">Reference proteome</keyword>
<dbReference type="KEGG" id="mets:DK389_26155"/>
<sequence length="153" mass="15670">MRAASLIPTLGLLAGLTPMGLAARPGWISGTYVYADLCTRPASGDLSGRRITLRRSPNGDGLVYEVGQGTGLVPVQAAPTVDDAARTVAFTAQTETGPVSFEGTLSADSLTGTLSDASGARPLRLTRVLRAVAPRTCLDPAASETTGSLSPTR</sequence>
<proteinExistence type="predicted"/>
<evidence type="ECO:0000313" key="1">
    <source>
        <dbReference type="EMBL" id="AWN43353.1"/>
    </source>
</evidence>
<dbReference type="Proteomes" id="UP000245926">
    <property type="component" value="Chromosome"/>
</dbReference>
<dbReference type="AlphaFoldDB" id="A0A2U8WB29"/>
<dbReference type="EMBL" id="CP029550">
    <property type="protein sequence ID" value="AWN43353.1"/>
    <property type="molecule type" value="Genomic_DNA"/>
</dbReference>
<reference evidence="2" key="1">
    <citation type="submission" date="2018-05" db="EMBL/GenBank/DDBJ databases">
        <title>Complete Genome Sequence of Methylobacterium sp. 17SD2-17.</title>
        <authorList>
            <person name="Srinivasan S."/>
        </authorList>
    </citation>
    <scope>NUCLEOTIDE SEQUENCE [LARGE SCALE GENOMIC DNA]</scope>
    <source>
        <strain evidence="2">17SD2-17</strain>
    </source>
</reference>
<gene>
    <name evidence="1" type="ORF">DK389_26155</name>
</gene>
<evidence type="ECO:0000313" key="2">
    <source>
        <dbReference type="Proteomes" id="UP000245926"/>
    </source>
</evidence>
<dbReference type="RefSeq" id="WP_109894075.1">
    <property type="nucleotide sequence ID" value="NZ_CP029550.1"/>
</dbReference>
<protein>
    <submittedName>
        <fullName evidence="1">Uncharacterized protein</fullName>
    </submittedName>
</protein>
<name>A0A2U8WB29_9HYPH</name>